<name>A0A6A5TBA0_9PLEO</name>
<dbReference type="OrthoDB" id="3936685at2759"/>
<keyword evidence="2" id="KW-1185">Reference proteome</keyword>
<gene>
    <name evidence="1" type="ORF">CC80DRAFT_272131</name>
</gene>
<evidence type="ECO:0000313" key="2">
    <source>
        <dbReference type="Proteomes" id="UP000800035"/>
    </source>
</evidence>
<proteinExistence type="predicted"/>
<reference evidence="1" key="1">
    <citation type="journal article" date="2020" name="Stud. Mycol.">
        <title>101 Dothideomycetes genomes: a test case for predicting lifestyles and emergence of pathogens.</title>
        <authorList>
            <person name="Haridas S."/>
            <person name="Albert R."/>
            <person name="Binder M."/>
            <person name="Bloem J."/>
            <person name="Labutti K."/>
            <person name="Salamov A."/>
            <person name="Andreopoulos B."/>
            <person name="Baker S."/>
            <person name="Barry K."/>
            <person name="Bills G."/>
            <person name="Bluhm B."/>
            <person name="Cannon C."/>
            <person name="Castanera R."/>
            <person name="Culley D."/>
            <person name="Daum C."/>
            <person name="Ezra D."/>
            <person name="Gonzalez J."/>
            <person name="Henrissat B."/>
            <person name="Kuo A."/>
            <person name="Liang C."/>
            <person name="Lipzen A."/>
            <person name="Lutzoni F."/>
            <person name="Magnuson J."/>
            <person name="Mondo S."/>
            <person name="Nolan M."/>
            <person name="Ohm R."/>
            <person name="Pangilinan J."/>
            <person name="Park H.-J."/>
            <person name="Ramirez L."/>
            <person name="Alfaro M."/>
            <person name="Sun H."/>
            <person name="Tritt A."/>
            <person name="Yoshinaga Y."/>
            <person name="Zwiers L.-H."/>
            <person name="Turgeon B."/>
            <person name="Goodwin S."/>
            <person name="Spatafora J."/>
            <person name="Crous P."/>
            <person name="Grigoriev I."/>
        </authorList>
    </citation>
    <scope>NUCLEOTIDE SEQUENCE</scope>
    <source>
        <strain evidence="1">CBS 675.92</strain>
    </source>
</reference>
<protein>
    <submittedName>
        <fullName evidence="1">Uncharacterized protein</fullName>
    </submittedName>
</protein>
<accession>A0A6A5TBA0</accession>
<dbReference type="Proteomes" id="UP000800035">
    <property type="component" value="Unassembled WGS sequence"/>
</dbReference>
<organism evidence="1 2">
    <name type="scientific">Byssothecium circinans</name>
    <dbReference type="NCBI Taxonomy" id="147558"/>
    <lineage>
        <taxon>Eukaryota</taxon>
        <taxon>Fungi</taxon>
        <taxon>Dikarya</taxon>
        <taxon>Ascomycota</taxon>
        <taxon>Pezizomycotina</taxon>
        <taxon>Dothideomycetes</taxon>
        <taxon>Pleosporomycetidae</taxon>
        <taxon>Pleosporales</taxon>
        <taxon>Massarineae</taxon>
        <taxon>Massarinaceae</taxon>
        <taxon>Byssothecium</taxon>
    </lineage>
</organism>
<dbReference type="EMBL" id="ML977037">
    <property type="protein sequence ID" value="KAF1949444.1"/>
    <property type="molecule type" value="Genomic_DNA"/>
</dbReference>
<dbReference type="AlphaFoldDB" id="A0A6A5TBA0"/>
<evidence type="ECO:0000313" key="1">
    <source>
        <dbReference type="EMBL" id="KAF1949444.1"/>
    </source>
</evidence>
<sequence length="469" mass="52320">MLWIIHAVNRIYCKPAGPSFDETTISQALDNLELHSSNTAEKVTVANPPPVFQKQPKRDATGDLFPKYAIRKWFSGSSHEKVRVNADSSCEVKSIVAAKDKPPYKVASIHTSTALPMKFEALYGRLGQVRPRIEPFTFFSDVDTQDVRVQALVDKLNGITANSSPLTCIQTYLQALISQDFDIISYAFEHIRKTVSSAAAKSTESPITIALHSTYGHDAKHVEACQKPWWSCEVLTTCIIALAVPAKSFSTFAKYQTWGLGGHFVPDMGTRFVPSASLKQAFQRAKALALGPGKSTSLLHVSLVDVTYADIADHGKDSGIDHKQFFNFNHWFVLGVGPEGTIIWSSWRTYGPRLDAHIAPGGAKVRGWDEAIEFVTLFDDFARRSTSFEFTSVKNDQFRRLFGLDLLALTKDSTEQMKLTPIFAPWVGIEVIEDVKAEDVVKFKWAVDEVSPRCEKEGHFEVVVTWKRL</sequence>